<reference evidence="4" key="1">
    <citation type="journal article" date="2023" name="G3 (Bethesda)">
        <title>Whole genome assembly and annotation of the endangered Caribbean coral Acropora cervicornis.</title>
        <authorList>
            <person name="Selwyn J.D."/>
            <person name="Vollmer S.V."/>
        </authorList>
    </citation>
    <scope>NUCLEOTIDE SEQUENCE</scope>
    <source>
        <strain evidence="4">K2</strain>
    </source>
</reference>
<feature type="domain" description="NADP-dependent oxidoreductase" evidence="3">
    <location>
        <begin position="1"/>
        <end position="256"/>
    </location>
</feature>
<name>A0AAD9PVL0_ACRCE</name>
<comment type="caution">
    <text evidence="4">The sequence shown here is derived from an EMBL/GenBank/DDBJ whole genome shotgun (WGS) entry which is preliminary data.</text>
</comment>
<accession>A0AAD9PVL0</accession>
<evidence type="ECO:0000259" key="3">
    <source>
        <dbReference type="Pfam" id="PF00248"/>
    </source>
</evidence>
<evidence type="ECO:0000313" key="5">
    <source>
        <dbReference type="Proteomes" id="UP001249851"/>
    </source>
</evidence>
<evidence type="ECO:0000313" key="4">
    <source>
        <dbReference type="EMBL" id="KAK2549744.1"/>
    </source>
</evidence>
<reference evidence="4" key="2">
    <citation type="journal article" date="2023" name="Science">
        <title>Genomic signatures of disease resistance in endangered staghorn corals.</title>
        <authorList>
            <person name="Vollmer S.V."/>
            <person name="Selwyn J.D."/>
            <person name="Despard B.A."/>
            <person name="Roesel C.L."/>
        </authorList>
    </citation>
    <scope>NUCLEOTIDE SEQUENCE</scope>
    <source>
        <strain evidence="4">K2</strain>
    </source>
</reference>
<dbReference type="SUPFAM" id="SSF51430">
    <property type="entry name" value="NAD(P)-linked oxidoreductase"/>
    <property type="match status" value="1"/>
</dbReference>
<protein>
    <submittedName>
        <fullName evidence="4">Aflatoxin B1 aldehyde reductase member 4</fullName>
    </submittedName>
</protein>
<dbReference type="InterPro" id="IPR023210">
    <property type="entry name" value="NADP_OxRdtase_dom"/>
</dbReference>
<dbReference type="Gene3D" id="3.20.20.100">
    <property type="entry name" value="NADP-dependent oxidoreductase domain"/>
    <property type="match status" value="1"/>
</dbReference>
<dbReference type="PRINTS" id="PR00069">
    <property type="entry name" value="ALDKETRDTASE"/>
</dbReference>
<dbReference type="CDD" id="cd19075">
    <property type="entry name" value="AKR_AKR7A1-5"/>
    <property type="match status" value="1"/>
</dbReference>
<evidence type="ECO:0000256" key="2">
    <source>
        <dbReference type="ARBA" id="ARBA00038157"/>
    </source>
</evidence>
<dbReference type="GO" id="GO:0016491">
    <property type="term" value="F:oxidoreductase activity"/>
    <property type="evidence" value="ECO:0007669"/>
    <property type="project" value="UniProtKB-KW"/>
</dbReference>
<dbReference type="Pfam" id="PF00248">
    <property type="entry name" value="Aldo_ket_red"/>
    <property type="match status" value="1"/>
</dbReference>
<dbReference type="PANTHER" id="PTHR43364">
    <property type="entry name" value="NADH-SPECIFIC METHYLGLYOXAL REDUCTASE-RELATED"/>
    <property type="match status" value="1"/>
</dbReference>
<dbReference type="PANTHER" id="PTHR43364:SF4">
    <property type="entry name" value="NAD(P)-LINKED OXIDOREDUCTASE SUPERFAMILY PROTEIN"/>
    <property type="match status" value="1"/>
</dbReference>
<evidence type="ECO:0000256" key="1">
    <source>
        <dbReference type="ARBA" id="ARBA00023002"/>
    </source>
</evidence>
<dbReference type="InterPro" id="IPR020471">
    <property type="entry name" value="AKR"/>
</dbReference>
<keyword evidence="1" id="KW-0560">Oxidoreductase</keyword>
<dbReference type="Proteomes" id="UP001249851">
    <property type="component" value="Unassembled WGS sequence"/>
</dbReference>
<dbReference type="AlphaFoldDB" id="A0AAD9PVL0"/>
<keyword evidence="5" id="KW-1185">Reference proteome</keyword>
<sequence length="286" mass="32497">MSKALANEFVKLCLDNGAYHFDTASMYASGKSEEIMGNNELLNIEPKVQPKVEIATKSFPFAERGFKDHAVLDQMNGSLKRLKKDCVDLFYLHSPDRSVPIEETLDDVNLLYKEGKFKQFGLSNYSAWEVAEIYYLCKMNGYPLPTVYQGKYNAVTRSAEGELFPCLRRLGISFYAYSPLAGGVLTGKHNFEDRAKGAIQQGRFSNDNKRADFFLKFFWKKPMFDAVDKVRVALGHVYGPGKVSLADASIRWCYHHSILDGAYGDIVRVFEEAWDQCEADCPLYYN</sequence>
<dbReference type="EMBL" id="JARQWQ010000121">
    <property type="protein sequence ID" value="KAK2549744.1"/>
    <property type="molecule type" value="Genomic_DNA"/>
</dbReference>
<dbReference type="InterPro" id="IPR036812">
    <property type="entry name" value="NAD(P)_OxRdtase_dom_sf"/>
</dbReference>
<comment type="similarity">
    <text evidence="2">Belongs to the aldo/keto reductase family. Aldo/keto reductase 2 subfamily.</text>
</comment>
<proteinExistence type="inferred from homology"/>
<organism evidence="4 5">
    <name type="scientific">Acropora cervicornis</name>
    <name type="common">Staghorn coral</name>
    <dbReference type="NCBI Taxonomy" id="6130"/>
    <lineage>
        <taxon>Eukaryota</taxon>
        <taxon>Metazoa</taxon>
        <taxon>Cnidaria</taxon>
        <taxon>Anthozoa</taxon>
        <taxon>Hexacorallia</taxon>
        <taxon>Scleractinia</taxon>
        <taxon>Astrocoeniina</taxon>
        <taxon>Acroporidae</taxon>
        <taxon>Acropora</taxon>
    </lineage>
</organism>
<gene>
    <name evidence="4" type="ORF">P5673_029716</name>
</gene>
<dbReference type="InterPro" id="IPR050523">
    <property type="entry name" value="AKR_Detox_Biosynth"/>
</dbReference>